<keyword evidence="2" id="KW-1185">Reference proteome</keyword>
<evidence type="ECO:0000313" key="2">
    <source>
        <dbReference type="Proteomes" id="UP000285146"/>
    </source>
</evidence>
<organism evidence="1 2">
    <name type="scientific">Cytospora leucostoma</name>
    <dbReference type="NCBI Taxonomy" id="1230097"/>
    <lineage>
        <taxon>Eukaryota</taxon>
        <taxon>Fungi</taxon>
        <taxon>Dikarya</taxon>
        <taxon>Ascomycota</taxon>
        <taxon>Pezizomycotina</taxon>
        <taxon>Sordariomycetes</taxon>
        <taxon>Sordariomycetidae</taxon>
        <taxon>Diaporthales</taxon>
        <taxon>Cytosporaceae</taxon>
        <taxon>Cytospora</taxon>
    </lineage>
</organism>
<comment type="caution">
    <text evidence="1">The sequence shown here is derived from an EMBL/GenBank/DDBJ whole genome shotgun (WGS) entry which is preliminary data.</text>
</comment>
<reference evidence="1 2" key="1">
    <citation type="submission" date="2015-09" db="EMBL/GenBank/DDBJ databases">
        <title>Host preference determinants of Valsa canker pathogens revealed by comparative genomics.</title>
        <authorList>
            <person name="Yin Z."/>
            <person name="Huang L."/>
        </authorList>
    </citation>
    <scope>NUCLEOTIDE SEQUENCE [LARGE SCALE GENOMIC DNA]</scope>
    <source>
        <strain evidence="1 2">SXYLt</strain>
    </source>
</reference>
<dbReference type="STRING" id="1230097.A0A423WYK0"/>
<sequence>MASIVHDPDADTTIYLSRRIRQIRILTHTELRILAAALEGSSYWSNFHGHRSIEGLILNLVKHFLTSSTHERSHSPVSSEPRCCHPHLHPDSDLYIKARDKNSQVFVFEVASTIRAIVLPITLNPRADITIYLN</sequence>
<evidence type="ECO:0000313" key="1">
    <source>
        <dbReference type="EMBL" id="ROW08572.1"/>
    </source>
</evidence>
<name>A0A423WYK0_9PEZI</name>
<accession>A0A423WYK0</accession>
<protein>
    <submittedName>
        <fullName evidence="1">Uncharacterized protein</fullName>
    </submittedName>
</protein>
<dbReference type="AlphaFoldDB" id="A0A423WYK0"/>
<gene>
    <name evidence="1" type="ORF">VPNG_06224</name>
</gene>
<dbReference type="InParanoid" id="A0A423WYK0"/>
<dbReference type="EMBL" id="LKEB01000034">
    <property type="protein sequence ID" value="ROW08572.1"/>
    <property type="molecule type" value="Genomic_DNA"/>
</dbReference>
<dbReference type="Proteomes" id="UP000285146">
    <property type="component" value="Unassembled WGS sequence"/>
</dbReference>
<proteinExistence type="predicted"/>